<gene>
    <name evidence="1" type="ORF">BLNAU_6090</name>
</gene>
<comment type="caution">
    <text evidence="1">The sequence shown here is derived from an EMBL/GenBank/DDBJ whole genome shotgun (WGS) entry which is preliminary data.</text>
</comment>
<reference evidence="1 2" key="1">
    <citation type="journal article" date="2022" name="bioRxiv">
        <title>Genomics of Preaxostyla Flagellates Illuminates Evolutionary Transitions and the Path Towards Mitochondrial Loss.</title>
        <authorList>
            <person name="Novak L.V.F."/>
            <person name="Treitli S.C."/>
            <person name="Pyrih J."/>
            <person name="Halakuc P."/>
            <person name="Pipaliya S.V."/>
            <person name="Vacek V."/>
            <person name="Brzon O."/>
            <person name="Soukal P."/>
            <person name="Eme L."/>
            <person name="Dacks J.B."/>
            <person name="Karnkowska A."/>
            <person name="Elias M."/>
            <person name="Hampl V."/>
        </authorList>
    </citation>
    <scope>NUCLEOTIDE SEQUENCE [LARGE SCALE GENOMIC DNA]</scope>
    <source>
        <strain evidence="1">NAU3</strain>
        <tissue evidence="1">Gut</tissue>
    </source>
</reference>
<proteinExistence type="predicted"/>
<accession>A0ABQ9Y529</accession>
<evidence type="ECO:0000313" key="1">
    <source>
        <dbReference type="EMBL" id="KAK2958841.1"/>
    </source>
</evidence>
<protein>
    <submittedName>
        <fullName evidence="1">Uncharacterized protein</fullName>
    </submittedName>
</protein>
<organism evidence="1 2">
    <name type="scientific">Blattamonas nauphoetae</name>
    <dbReference type="NCBI Taxonomy" id="2049346"/>
    <lineage>
        <taxon>Eukaryota</taxon>
        <taxon>Metamonada</taxon>
        <taxon>Preaxostyla</taxon>
        <taxon>Oxymonadida</taxon>
        <taxon>Blattamonas</taxon>
    </lineage>
</organism>
<keyword evidence="2" id="KW-1185">Reference proteome</keyword>
<dbReference type="Proteomes" id="UP001281761">
    <property type="component" value="Unassembled WGS sequence"/>
</dbReference>
<name>A0ABQ9Y529_9EUKA</name>
<sequence length="483" mass="55169">MIIHRIYGDCEPLRPVMLNALLILVKQDDWNRSVIKDMKYLQAVERYCEMTSGDAVSSTSTDYETHDFLQNLKGPSVSTESCSKPDTFVGRLCGTLTEHVSQMKALFTESTPNDPTISSLSTTLPKESQLLFRNAVLEKLCEGFSLIGNLLVGYEPIFEESLITCDFAPLLKSTIVTCLDLLDLTKNGLNCVPPGQTDLLVQIIDSSWKSTTRCLMSRYSTLPRLVGNTFSDASELCSLLERTSRHSPPTCPAHLEMIAILRSKLPFLVPRTVEEKLVQRLIDTSKPVEVSTAHGLFHTTLINAVEQLVGRLRRTKQHREEWKRVRQLQFERVLKPAQAYLRFVLQREEFVPNDGSNDTDLPTQITNLLMHTILLERDLVEFGEIVETGREEWEVVWLVETNSQKSLAQRLKSIGEDDERMKRDEKQRWKKRVVRRREVGHEDAMEGWLMKTDRGNRTMIVKYLENEGEESGMNTQHGKDGGR</sequence>
<dbReference type="EMBL" id="JARBJD010000034">
    <property type="protein sequence ID" value="KAK2958841.1"/>
    <property type="molecule type" value="Genomic_DNA"/>
</dbReference>
<evidence type="ECO:0000313" key="2">
    <source>
        <dbReference type="Proteomes" id="UP001281761"/>
    </source>
</evidence>